<dbReference type="SUPFAM" id="SSF81624">
    <property type="entry name" value="N-terminal domain of MutM-like DNA repair proteins"/>
    <property type="match status" value="1"/>
</dbReference>
<evidence type="ECO:0000256" key="12">
    <source>
        <dbReference type="ARBA" id="ARBA00023268"/>
    </source>
</evidence>
<dbReference type="Pfam" id="PF06827">
    <property type="entry name" value="zf-FPG_IleRS"/>
    <property type="match status" value="1"/>
</dbReference>
<evidence type="ECO:0000256" key="14">
    <source>
        <dbReference type="ARBA" id="ARBA00044632"/>
    </source>
</evidence>
<keyword evidence="6 15" id="KW-0863">Zinc-finger</keyword>
<feature type="binding site" evidence="15">
    <location>
        <position position="112"/>
    </location>
    <ligand>
        <name>DNA</name>
        <dbReference type="ChEBI" id="CHEBI:16991"/>
    </ligand>
</feature>
<dbReference type="Gene3D" id="3.20.190.10">
    <property type="entry name" value="MutM-like, N-terminal"/>
    <property type="match status" value="1"/>
</dbReference>
<comment type="caution">
    <text evidence="18">The sequence shown here is derived from an EMBL/GenBank/DDBJ whole genome shotgun (WGS) entry which is preliminary data.</text>
</comment>
<keyword evidence="10 15" id="KW-0234">DNA repair</keyword>
<dbReference type="FunFam" id="1.10.8.50:FF:000003">
    <property type="entry name" value="Formamidopyrimidine-DNA glycosylase"/>
    <property type="match status" value="1"/>
</dbReference>
<dbReference type="InterPro" id="IPR015887">
    <property type="entry name" value="DNA_glyclase_Znf_dom_DNA_BS"/>
</dbReference>
<dbReference type="GO" id="GO:0003690">
    <property type="term" value="F:double-stranded DNA binding"/>
    <property type="evidence" value="ECO:0007669"/>
    <property type="project" value="UniProtKB-ARBA"/>
</dbReference>
<name>A0A9D1SLI1_9FIRM</name>
<dbReference type="EMBL" id="DVNI01000074">
    <property type="protein sequence ID" value="HIU64325.1"/>
    <property type="molecule type" value="Genomic_DNA"/>
</dbReference>
<keyword evidence="7 15" id="KW-0378">Hydrolase</keyword>
<evidence type="ECO:0000256" key="7">
    <source>
        <dbReference type="ARBA" id="ARBA00022801"/>
    </source>
</evidence>
<keyword evidence="12 15" id="KW-0511">Multifunctional enzyme</keyword>
<dbReference type="NCBIfam" id="NF002211">
    <property type="entry name" value="PRK01103.1"/>
    <property type="match status" value="1"/>
</dbReference>
<dbReference type="InterPro" id="IPR012319">
    <property type="entry name" value="FPG_cat"/>
</dbReference>
<organism evidence="18 19">
    <name type="scientific">Candidatus Avacidaminococcus intestinavium</name>
    <dbReference type="NCBI Taxonomy" id="2840684"/>
    <lineage>
        <taxon>Bacteria</taxon>
        <taxon>Bacillati</taxon>
        <taxon>Bacillota</taxon>
        <taxon>Negativicutes</taxon>
        <taxon>Acidaminococcales</taxon>
        <taxon>Acidaminococcaceae</taxon>
        <taxon>Acidaminococcaceae incertae sedis</taxon>
        <taxon>Candidatus Avacidaminococcus</taxon>
    </lineage>
</organism>
<dbReference type="GO" id="GO:0006284">
    <property type="term" value="P:base-excision repair"/>
    <property type="evidence" value="ECO:0007669"/>
    <property type="project" value="InterPro"/>
</dbReference>
<keyword evidence="9 15" id="KW-0238">DNA-binding</keyword>
<dbReference type="InterPro" id="IPR010663">
    <property type="entry name" value="Znf_FPG/IleRS"/>
</dbReference>
<dbReference type="Pfam" id="PF06831">
    <property type="entry name" value="H2TH"/>
    <property type="match status" value="1"/>
</dbReference>
<keyword evidence="5 15" id="KW-0227">DNA damage</keyword>
<evidence type="ECO:0000256" key="15">
    <source>
        <dbReference type="HAMAP-Rule" id="MF_00103"/>
    </source>
</evidence>
<dbReference type="NCBIfam" id="TIGR00577">
    <property type="entry name" value="fpg"/>
    <property type="match status" value="1"/>
</dbReference>
<feature type="binding site" evidence="15">
    <location>
        <position position="154"/>
    </location>
    <ligand>
        <name>DNA</name>
        <dbReference type="ChEBI" id="CHEBI:16991"/>
    </ligand>
</feature>
<dbReference type="SMART" id="SM00898">
    <property type="entry name" value="Fapy_DNA_glyco"/>
    <property type="match status" value="1"/>
</dbReference>
<comment type="catalytic activity">
    <reaction evidence="1 15">
        <text>Hydrolysis of DNA containing ring-opened 7-methylguanine residues, releasing 2,6-diamino-4-hydroxy-5-(N-methyl)formamidopyrimidine.</text>
        <dbReference type="EC" id="3.2.2.23"/>
    </reaction>
</comment>
<evidence type="ECO:0000256" key="4">
    <source>
        <dbReference type="ARBA" id="ARBA00022723"/>
    </source>
</evidence>
<dbReference type="Proteomes" id="UP000824099">
    <property type="component" value="Unassembled WGS sequence"/>
</dbReference>
<feature type="domain" description="FPG-type" evidence="16">
    <location>
        <begin position="239"/>
        <end position="273"/>
    </location>
</feature>
<evidence type="ECO:0000256" key="9">
    <source>
        <dbReference type="ARBA" id="ARBA00023125"/>
    </source>
</evidence>
<dbReference type="Gene3D" id="1.10.8.50">
    <property type="match status" value="1"/>
</dbReference>
<evidence type="ECO:0000256" key="5">
    <source>
        <dbReference type="ARBA" id="ARBA00022763"/>
    </source>
</evidence>
<comment type="catalytic activity">
    <reaction evidence="14 15">
        <text>2'-deoxyribonucleotide-(2'-deoxyribose 5'-phosphate)-2'-deoxyribonucleotide-DNA = a 3'-end 2'-deoxyribonucleotide-(2,3-dehydro-2,3-deoxyribose 5'-phosphate)-DNA + a 5'-end 5'-phospho-2'-deoxyribonucleoside-DNA + H(+)</text>
        <dbReference type="Rhea" id="RHEA:66592"/>
        <dbReference type="Rhea" id="RHEA-COMP:13180"/>
        <dbReference type="Rhea" id="RHEA-COMP:16897"/>
        <dbReference type="Rhea" id="RHEA-COMP:17067"/>
        <dbReference type="ChEBI" id="CHEBI:15378"/>
        <dbReference type="ChEBI" id="CHEBI:136412"/>
        <dbReference type="ChEBI" id="CHEBI:157695"/>
        <dbReference type="ChEBI" id="CHEBI:167181"/>
        <dbReference type="EC" id="4.2.99.18"/>
    </reaction>
</comment>
<feature type="domain" description="Formamidopyrimidine-DNA glycosylase catalytic" evidence="17">
    <location>
        <begin position="2"/>
        <end position="115"/>
    </location>
</feature>
<dbReference type="HAMAP" id="MF_00103">
    <property type="entry name" value="Fapy_DNA_glycosyl"/>
    <property type="match status" value="1"/>
</dbReference>
<dbReference type="GO" id="GO:0140078">
    <property type="term" value="F:class I DNA-(apurinic or apyrimidinic site) endonuclease activity"/>
    <property type="evidence" value="ECO:0007669"/>
    <property type="project" value="UniProtKB-EC"/>
</dbReference>
<dbReference type="Pfam" id="PF01149">
    <property type="entry name" value="Fapy_DNA_glyco"/>
    <property type="match status" value="1"/>
</dbReference>
<proteinExistence type="inferred from homology"/>
<dbReference type="InterPro" id="IPR020629">
    <property type="entry name" value="FPG_Glyclase"/>
</dbReference>
<evidence type="ECO:0000256" key="6">
    <source>
        <dbReference type="ARBA" id="ARBA00022771"/>
    </source>
</evidence>
<feature type="active site" description="Proton donor" evidence="15">
    <location>
        <position position="3"/>
    </location>
</feature>
<keyword evidence="4 15" id="KW-0479">Metal-binding</keyword>
<sequence length="273" mass="29994">MPELPEIEQVRKTLVPHIINKIVKRVEVRLPRMIKHPSAEQFADILIGQCIVDLKRNGKYLTIEFATNLKLVMHLRMTGALIVTEEDAAEPKYAKVKIELTGGKILWFCDIRTFGTLHLIINDDITISGLAELGPEPSTPSLNTDYLLKIFQRRKGPVKGVILDQTVIAGLGNIYADEALATANILPERSANSLSVAEIGKLISAINAVIAQGIKNHGTTFRDYKDGNGEQGSNQKYLLVYGRKGQPCKNCGTVLVGTKVAGRGTTFCPHCQH</sequence>
<dbReference type="GO" id="GO:0008270">
    <property type="term" value="F:zinc ion binding"/>
    <property type="evidence" value="ECO:0007669"/>
    <property type="project" value="UniProtKB-UniRule"/>
</dbReference>
<dbReference type="InterPro" id="IPR035937">
    <property type="entry name" value="FPG_N"/>
</dbReference>
<dbReference type="EC" id="4.2.99.18" evidence="15"/>
<evidence type="ECO:0000256" key="10">
    <source>
        <dbReference type="ARBA" id="ARBA00023204"/>
    </source>
</evidence>
<feature type="active site" description="Proton donor; for delta-elimination activity" evidence="15">
    <location>
        <position position="263"/>
    </location>
</feature>
<comment type="cofactor">
    <cofactor evidence="15">
        <name>Zn(2+)</name>
        <dbReference type="ChEBI" id="CHEBI:29105"/>
    </cofactor>
    <text evidence="15">Binds 1 zinc ion per subunit.</text>
</comment>
<evidence type="ECO:0000313" key="19">
    <source>
        <dbReference type="Proteomes" id="UP000824099"/>
    </source>
</evidence>
<reference evidence="18" key="2">
    <citation type="journal article" date="2021" name="PeerJ">
        <title>Extensive microbial diversity within the chicken gut microbiome revealed by metagenomics and culture.</title>
        <authorList>
            <person name="Gilroy R."/>
            <person name="Ravi A."/>
            <person name="Getino M."/>
            <person name="Pursley I."/>
            <person name="Horton D.L."/>
            <person name="Alikhan N.F."/>
            <person name="Baker D."/>
            <person name="Gharbi K."/>
            <person name="Hall N."/>
            <person name="Watson M."/>
            <person name="Adriaenssens E.M."/>
            <person name="Foster-Nyarko E."/>
            <person name="Jarju S."/>
            <person name="Secka A."/>
            <person name="Antonio M."/>
            <person name="Oren A."/>
            <person name="Chaudhuri R.R."/>
            <person name="La Ragione R."/>
            <person name="Hildebrand F."/>
            <person name="Pallen M.J."/>
        </authorList>
    </citation>
    <scope>NUCLEOTIDE SEQUENCE</scope>
    <source>
        <strain evidence="18">CHK160-1198</strain>
    </source>
</reference>
<dbReference type="PANTHER" id="PTHR22993">
    <property type="entry name" value="FORMAMIDOPYRIMIDINE-DNA GLYCOSYLASE"/>
    <property type="match status" value="1"/>
</dbReference>
<evidence type="ECO:0000256" key="1">
    <source>
        <dbReference type="ARBA" id="ARBA00001668"/>
    </source>
</evidence>
<reference evidence="18" key="1">
    <citation type="submission" date="2020-10" db="EMBL/GenBank/DDBJ databases">
        <authorList>
            <person name="Gilroy R."/>
        </authorList>
    </citation>
    <scope>NUCLEOTIDE SEQUENCE</scope>
    <source>
        <strain evidence="18">CHK160-1198</strain>
    </source>
</reference>
<dbReference type="AlphaFoldDB" id="A0A9D1SLI1"/>
<dbReference type="SMART" id="SM01232">
    <property type="entry name" value="H2TH"/>
    <property type="match status" value="1"/>
</dbReference>
<dbReference type="InterPro" id="IPR015886">
    <property type="entry name" value="H2TH_FPG"/>
</dbReference>
<dbReference type="InterPro" id="IPR000214">
    <property type="entry name" value="Znf_DNA_glyclase/AP_lyase"/>
</dbReference>
<evidence type="ECO:0000256" key="11">
    <source>
        <dbReference type="ARBA" id="ARBA00023239"/>
    </source>
</evidence>
<evidence type="ECO:0000256" key="8">
    <source>
        <dbReference type="ARBA" id="ARBA00022833"/>
    </source>
</evidence>
<dbReference type="PROSITE" id="PS51068">
    <property type="entry name" value="FPG_CAT"/>
    <property type="match status" value="1"/>
</dbReference>
<dbReference type="EC" id="3.2.2.23" evidence="15"/>
<feature type="active site" description="Schiff-base intermediate with DNA" evidence="15">
    <location>
        <position position="2"/>
    </location>
</feature>
<comment type="subunit">
    <text evidence="3 15">Monomer.</text>
</comment>
<dbReference type="PROSITE" id="PS01242">
    <property type="entry name" value="ZF_FPG_1"/>
    <property type="match status" value="1"/>
</dbReference>
<evidence type="ECO:0000259" key="17">
    <source>
        <dbReference type="PROSITE" id="PS51068"/>
    </source>
</evidence>
<protein>
    <recommendedName>
        <fullName evidence="15">Formamidopyrimidine-DNA glycosylase</fullName>
        <shortName evidence="15">Fapy-DNA glycosylase</shortName>
        <ecNumber evidence="15">3.2.2.23</ecNumber>
    </recommendedName>
    <alternativeName>
        <fullName evidence="15">DNA-(apurinic or apyrimidinic site) lyase MutM</fullName>
        <shortName evidence="15">AP lyase MutM</shortName>
        <ecNumber evidence="15">4.2.99.18</ecNumber>
    </alternativeName>
</protein>
<keyword evidence="13 15" id="KW-0326">Glycosidase</keyword>
<dbReference type="PROSITE" id="PS51066">
    <property type="entry name" value="ZF_FPG_2"/>
    <property type="match status" value="1"/>
</dbReference>
<dbReference type="PANTHER" id="PTHR22993:SF9">
    <property type="entry name" value="FORMAMIDOPYRIMIDINE-DNA GLYCOSYLASE"/>
    <property type="match status" value="1"/>
</dbReference>
<evidence type="ECO:0000256" key="3">
    <source>
        <dbReference type="ARBA" id="ARBA00011245"/>
    </source>
</evidence>
<dbReference type="GO" id="GO:0034039">
    <property type="term" value="F:8-oxo-7,8-dihydroguanine DNA N-glycosylase activity"/>
    <property type="evidence" value="ECO:0007669"/>
    <property type="project" value="TreeGrafter"/>
</dbReference>
<comment type="function">
    <text evidence="15">Involved in base excision repair of DNA damaged by oxidation or by mutagenic agents. Acts as DNA glycosylase that recognizes and removes damaged bases. Has a preference for oxidized purines, such as 7,8-dihydro-8-oxoguanine (8-oxoG). Has AP (apurinic/apyrimidinic) lyase activity and introduces nicks in the DNA strand. Cleaves the DNA backbone by beta-delta elimination to generate a single-strand break at the site of the removed base with both 3'- and 5'-phosphates.</text>
</comment>
<evidence type="ECO:0000313" key="18">
    <source>
        <dbReference type="EMBL" id="HIU64325.1"/>
    </source>
</evidence>
<feature type="active site" description="Proton donor; for beta-elimination activity" evidence="15">
    <location>
        <position position="59"/>
    </location>
</feature>
<evidence type="ECO:0000256" key="13">
    <source>
        <dbReference type="ARBA" id="ARBA00023295"/>
    </source>
</evidence>
<dbReference type="InterPro" id="IPR010979">
    <property type="entry name" value="Ribosomal_uS13-like_H2TH"/>
</dbReference>
<keyword evidence="8 15" id="KW-0862">Zinc</keyword>
<keyword evidence="11 15" id="KW-0456">Lyase</keyword>
<evidence type="ECO:0000256" key="2">
    <source>
        <dbReference type="ARBA" id="ARBA00009409"/>
    </source>
</evidence>
<gene>
    <name evidence="15 18" type="primary">mutM</name>
    <name evidence="15" type="synonym">fpg</name>
    <name evidence="18" type="ORF">IAB06_04725</name>
</gene>
<dbReference type="SUPFAM" id="SSF46946">
    <property type="entry name" value="S13-like H2TH domain"/>
    <property type="match status" value="1"/>
</dbReference>
<dbReference type="GO" id="GO:0003684">
    <property type="term" value="F:damaged DNA binding"/>
    <property type="evidence" value="ECO:0007669"/>
    <property type="project" value="InterPro"/>
</dbReference>
<comment type="caution">
    <text evidence="15">Lacks conserved residue(s) required for the propagation of feature annotation.</text>
</comment>
<dbReference type="SUPFAM" id="SSF57716">
    <property type="entry name" value="Glucocorticoid receptor-like (DNA-binding domain)"/>
    <property type="match status" value="1"/>
</dbReference>
<dbReference type="CDD" id="cd08966">
    <property type="entry name" value="EcFpg-like_N"/>
    <property type="match status" value="1"/>
</dbReference>
<accession>A0A9D1SLI1</accession>
<evidence type="ECO:0000259" key="16">
    <source>
        <dbReference type="PROSITE" id="PS51066"/>
    </source>
</evidence>
<comment type="similarity">
    <text evidence="2 15">Belongs to the FPG family.</text>
</comment>